<keyword evidence="4 13" id="KW-0813">Transport</keyword>
<reference evidence="15 16" key="1">
    <citation type="submission" date="2019-09" db="EMBL/GenBank/DDBJ databases">
        <title>NBRP : Genome information of microbial organism related human and environment.</title>
        <authorList>
            <person name="Hattori M."/>
            <person name="Oshima K."/>
            <person name="Inaba H."/>
            <person name="Suda W."/>
            <person name="Sakamoto M."/>
            <person name="Iino T."/>
            <person name="Kitahara M."/>
            <person name="Oshida Y."/>
            <person name="Iida T."/>
            <person name="Kudo T."/>
            <person name="Itoh T."/>
            <person name="Ohkuma M."/>
        </authorList>
    </citation>
    <scope>NUCLEOTIDE SEQUENCE [LARGE SCALE GENOMIC DNA]</scope>
    <source>
        <strain evidence="15 16">Q-1</strain>
    </source>
</reference>
<evidence type="ECO:0000256" key="4">
    <source>
        <dbReference type="ARBA" id="ARBA00022448"/>
    </source>
</evidence>
<comment type="similarity">
    <text evidence="2 13">Belongs to the type III secretion exporter family.</text>
</comment>
<gene>
    <name evidence="15" type="primary">flhB_1</name>
    <name evidence="13" type="synonym">flhB</name>
    <name evidence="15" type="ORF">JCM17846_10190</name>
</gene>
<evidence type="ECO:0000256" key="9">
    <source>
        <dbReference type="ARBA" id="ARBA00022989"/>
    </source>
</evidence>
<evidence type="ECO:0000313" key="16">
    <source>
        <dbReference type="Proteomes" id="UP000324996"/>
    </source>
</evidence>
<evidence type="ECO:0000256" key="5">
    <source>
        <dbReference type="ARBA" id="ARBA00022475"/>
    </source>
</evidence>
<feature type="transmembrane region" description="Helical" evidence="13">
    <location>
        <begin position="150"/>
        <end position="169"/>
    </location>
</feature>
<evidence type="ECO:0000256" key="10">
    <source>
        <dbReference type="ARBA" id="ARBA00023136"/>
    </source>
</evidence>
<dbReference type="PANTHER" id="PTHR30531:SF12">
    <property type="entry name" value="FLAGELLAR BIOSYNTHETIC PROTEIN FLHB"/>
    <property type="match status" value="1"/>
</dbReference>
<dbReference type="PANTHER" id="PTHR30531">
    <property type="entry name" value="FLAGELLAR BIOSYNTHETIC PROTEIN FLHB"/>
    <property type="match status" value="1"/>
</dbReference>
<dbReference type="GO" id="GO:0009306">
    <property type="term" value="P:protein secretion"/>
    <property type="evidence" value="ECO:0007669"/>
    <property type="project" value="InterPro"/>
</dbReference>
<dbReference type="SUPFAM" id="SSF160544">
    <property type="entry name" value="EscU C-terminal domain-like"/>
    <property type="match status" value="1"/>
</dbReference>
<dbReference type="Gene3D" id="6.10.250.2080">
    <property type="match status" value="1"/>
</dbReference>
<keyword evidence="11 13" id="KW-1006">Bacterial flagellum protein export</keyword>
<comment type="subcellular location">
    <subcellularLocation>
        <location evidence="1">Cell membrane</location>
        <topology evidence="1">Multi-pass membrane protein</topology>
    </subcellularLocation>
</comment>
<organism evidence="15 16">
    <name type="scientific">Iodidimonas nitroreducens</name>
    <dbReference type="NCBI Taxonomy" id="1236968"/>
    <lineage>
        <taxon>Bacteria</taxon>
        <taxon>Pseudomonadati</taxon>
        <taxon>Pseudomonadota</taxon>
        <taxon>Alphaproteobacteria</taxon>
        <taxon>Iodidimonadales</taxon>
        <taxon>Iodidimonadaceae</taxon>
        <taxon>Iodidimonas</taxon>
    </lineage>
</organism>
<evidence type="ECO:0000256" key="12">
    <source>
        <dbReference type="ARBA" id="ARBA00025078"/>
    </source>
</evidence>
<sequence length="365" mass="40909">MAADDQDKSQKTEEPTEKKLDEARKKGNLPVSREVANAMSILAALIMLAFYGAEFTSKISNSISPLIMQSHAIDVQSAQGDLRALALQILYGLFAPLAVIAAFFVAAAFLSGWMQNSIMLAADRITPKTERVSPIAGFKRLFSLSSVVEFIKSLVKVLAVGLVVGILIYQQLGGIEQATGYGIDELSRLLSALSVQLLFFVMLVYMVIAILDVLWRRFDWRRQLRMSRQEIKDEHKQMEGDPQIKAKLREIRRSRVKRRMMAEVPKASVVIMNPTHYAIALRYERGQTPAPLCLAKGVDELALKIRSVAKEAGVPVVDNPTLARALYPLVEIDHYIPTEFYKMIAQILTVVMKEDRRAYNKKKKG</sequence>
<keyword evidence="8 13" id="KW-0653">Protein transport</keyword>
<evidence type="ECO:0000256" key="13">
    <source>
        <dbReference type="RuleBase" id="RU364091"/>
    </source>
</evidence>
<dbReference type="NCBIfam" id="TIGR00328">
    <property type="entry name" value="flhB"/>
    <property type="match status" value="1"/>
</dbReference>
<keyword evidence="15" id="KW-0966">Cell projection</keyword>
<dbReference type="GO" id="GO:0044780">
    <property type="term" value="P:bacterial-type flagellum assembly"/>
    <property type="evidence" value="ECO:0007669"/>
    <property type="project" value="InterPro"/>
</dbReference>
<feature type="transmembrane region" description="Helical" evidence="13">
    <location>
        <begin position="89"/>
        <end position="110"/>
    </location>
</feature>
<dbReference type="GO" id="GO:0005886">
    <property type="term" value="C:plasma membrane"/>
    <property type="evidence" value="ECO:0007669"/>
    <property type="project" value="UniProtKB-SubCell"/>
</dbReference>
<evidence type="ECO:0000256" key="6">
    <source>
        <dbReference type="ARBA" id="ARBA00022692"/>
    </source>
</evidence>
<evidence type="ECO:0000256" key="11">
    <source>
        <dbReference type="ARBA" id="ARBA00023225"/>
    </source>
</evidence>
<dbReference type="Proteomes" id="UP000324996">
    <property type="component" value="Unassembled WGS sequence"/>
</dbReference>
<feature type="region of interest" description="Disordered" evidence="14">
    <location>
        <begin position="1"/>
        <end position="25"/>
    </location>
</feature>
<feature type="transmembrane region" description="Helical" evidence="13">
    <location>
        <begin position="189"/>
        <end position="215"/>
    </location>
</feature>
<feature type="transmembrane region" description="Helical" evidence="13">
    <location>
        <begin position="35"/>
        <end position="53"/>
    </location>
</feature>
<dbReference type="InterPro" id="IPR029025">
    <property type="entry name" value="T3SS_substrate_exporter_C"/>
</dbReference>
<dbReference type="InterPro" id="IPR006135">
    <property type="entry name" value="T3SS_substrate_exporter"/>
</dbReference>
<protein>
    <recommendedName>
        <fullName evidence="3 13">Flagellar biosynthetic protein FlhB</fullName>
    </recommendedName>
</protein>
<evidence type="ECO:0000256" key="1">
    <source>
        <dbReference type="ARBA" id="ARBA00004651"/>
    </source>
</evidence>
<comment type="caution">
    <text evidence="15">The sequence shown here is derived from an EMBL/GenBank/DDBJ whole genome shotgun (WGS) entry which is preliminary data.</text>
</comment>
<keyword evidence="15" id="KW-0969">Cilium</keyword>
<keyword evidence="16" id="KW-1185">Reference proteome</keyword>
<evidence type="ECO:0000256" key="7">
    <source>
        <dbReference type="ARBA" id="ARBA00022795"/>
    </source>
</evidence>
<evidence type="ECO:0000256" key="3">
    <source>
        <dbReference type="ARBA" id="ARBA00021622"/>
    </source>
</evidence>
<dbReference type="Gene3D" id="3.40.1690.10">
    <property type="entry name" value="secretion proteins EscU"/>
    <property type="match status" value="1"/>
</dbReference>
<evidence type="ECO:0000313" key="15">
    <source>
        <dbReference type="EMBL" id="GER03337.1"/>
    </source>
</evidence>
<dbReference type="EMBL" id="BKCN01000003">
    <property type="protein sequence ID" value="GER03337.1"/>
    <property type="molecule type" value="Genomic_DNA"/>
</dbReference>
<evidence type="ECO:0000256" key="2">
    <source>
        <dbReference type="ARBA" id="ARBA00010690"/>
    </source>
</evidence>
<dbReference type="PRINTS" id="PR00950">
    <property type="entry name" value="TYPE3IMSPROT"/>
</dbReference>
<evidence type="ECO:0000256" key="14">
    <source>
        <dbReference type="SAM" id="MobiDB-lite"/>
    </source>
</evidence>
<keyword evidence="15" id="KW-0282">Flagellum</keyword>
<evidence type="ECO:0000256" key="8">
    <source>
        <dbReference type="ARBA" id="ARBA00022927"/>
    </source>
</evidence>
<dbReference type="AlphaFoldDB" id="A0A5A7N5Q7"/>
<accession>A0A5A7N5Q7</accession>
<keyword evidence="10 13" id="KW-0472">Membrane</keyword>
<proteinExistence type="inferred from homology"/>
<name>A0A5A7N5Q7_9PROT</name>
<keyword evidence="7 13" id="KW-1005">Bacterial flagellum biogenesis</keyword>
<dbReference type="Pfam" id="PF01312">
    <property type="entry name" value="Bac_export_2"/>
    <property type="match status" value="1"/>
</dbReference>
<keyword evidence="5 13" id="KW-1003">Cell membrane</keyword>
<keyword evidence="9 13" id="KW-1133">Transmembrane helix</keyword>
<dbReference type="InterPro" id="IPR006136">
    <property type="entry name" value="FlhB"/>
</dbReference>
<keyword evidence="6 13" id="KW-0812">Transmembrane</keyword>
<comment type="function">
    <text evidence="12 13">Required for formation of the rod structure in the basal body of the flagellar apparatus. Together with FliI and FliH, may constitute the export apparatus of flagellin.</text>
</comment>